<feature type="chain" id="PRO_5047417518" evidence="1">
    <location>
        <begin position="24"/>
        <end position="229"/>
    </location>
</feature>
<dbReference type="Proteomes" id="UP001365405">
    <property type="component" value="Unassembled WGS sequence"/>
</dbReference>
<dbReference type="NCBIfam" id="NF033208">
    <property type="entry name" value="choice_anch_E"/>
    <property type="match status" value="1"/>
</dbReference>
<protein>
    <submittedName>
        <fullName evidence="3">Choice-of-anchor E domain-containing protein</fullName>
    </submittedName>
</protein>
<keyword evidence="4" id="KW-1185">Reference proteome</keyword>
<dbReference type="InterPro" id="IPR013424">
    <property type="entry name" value="Ice-binding_C"/>
</dbReference>
<evidence type="ECO:0000313" key="3">
    <source>
        <dbReference type="EMBL" id="MEK8049740.1"/>
    </source>
</evidence>
<organism evidence="3 4">
    <name type="scientific">Pseudaquabacterium inlustre</name>
    <dbReference type="NCBI Taxonomy" id="2984192"/>
    <lineage>
        <taxon>Bacteria</taxon>
        <taxon>Pseudomonadati</taxon>
        <taxon>Pseudomonadota</taxon>
        <taxon>Betaproteobacteria</taxon>
        <taxon>Burkholderiales</taxon>
        <taxon>Sphaerotilaceae</taxon>
        <taxon>Pseudaquabacterium</taxon>
    </lineage>
</organism>
<feature type="signal peptide" evidence="1">
    <location>
        <begin position="1"/>
        <end position="23"/>
    </location>
</feature>
<dbReference type="NCBIfam" id="TIGR02595">
    <property type="entry name" value="PEP_CTERM"/>
    <property type="match status" value="1"/>
</dbReference>
<dbReference type="Pfam" id="PF07589">
    <property type="entry name" value="PEP-CTERM"/>
    <property type="match status" value="1"/>
</dbReference>
<proteinExistence type="predicted"/>
<sequence>MSTFAQRSAAAIAALTLPVAALAVPATESHTSNLIALQDTDWDDQLVLQQYAGTGTLTGVTVELFGSLAGNIVVESTDKQASTLTVTLASTISLALPTLGSPSLSVAPQYAKQLQFSAFDGTEDFAGTSGTELNLSTPVQRSASLSFSDSASLALFTGNGTLNLAVMARDGSTTSGAANFTDGYASQAGAYARVTYTYVSAPVPEPGTWALMFAGLGMVGTLAARRRVG</sequence>
<evidence type="ECO:0000313" key="4">
    <source>
        <dbReference type="Proteomes" id="UP001365405"/>
    </source>
</evidence>
<accession>A0ABU9CHC6</accession>
<name>A0ABU9CHC6_9BURK</name>
<feature type="domain" description="Ice-binding protein C-terminal" evidence="2">
    <location>
        <begin position="202"/>
        <end position="227"/>
    </location>
</feature>
<dbReference type="EMBL" id="JBBUTH010000003">
    <property type="protein sequence ID" value="MEK8049740.1"/>
    <property type="molecule type" value="Genomic_DNA"/>
</dbReference>
<comment type="caution">
    <text evidence="3">The sequence shown here is derived from an EMBL/GenBank/DDBJ whole genome shotgun (WGS) entry which is preliminary data.</text>
</comment>
<dbReference type="RefSeq" id="WP_341409420.1">
    <property type="nucleotide sequence ID" value="NZ_JBBUTH010000003.1"/>
</dbReference>
<evidence type="ECO:0000256" key="1">
    <source>
        <dbReference type="SAM" id="SignalP"/>
    </source>
</evidence>
<evidence type="ECO:0000259" key="2">
    <source>
        <dbReference type="Pfam" id="PF07589"/>
    </source>
</evidence>
<keyword evidence="1" id="KW-0732">Signal</keyword>
<gene>
    <name evidence="3" type="ORF">AACH10_05795</name>
</gene>
<reference evidence="3 4" key="1">
    <citation type="submission" date="2024-04" db="EMBL/GenBank/DDBJ databases">
        <title>Novel species of the genus Ideonella isolated from streams.</title>
        <authorList>
            <person name="Lu H."/>
        </authorList>
    </citation>
    <scope>NUCLEOTIDE SEQUENCE [LARGE SCALE GENOMIC DNA]</scope>
    <source>
        <strain evidence="3 4">DXS22W</strain>
    </source>
</reference>